<protein>
    <submittedName>
        <fullName evidence="2">Uncharacterized protein</fullName>
    </submittedName>
</protein>
<comment type="caution">
    <text evidence="2">The sequence shown here is derived from an EMBL/GenBank/DDBJ whole genome shotgun (WGS) entry which is preliminary data.</text>
</comment>
<feature type="region of interest" description="Disordered" evidence="1">
    <location>
        <begin position="81"/>
        <end position="172"/>
    </location>
</feature>
<feature type="compositionally biased region" description="Polar residues" evidence="1">
    <location>
        <begin position="98"/>
        <end position="114"/>
    </location>
</feature>
<dbReference type="AlphaFoldDB" id="A0ABD0YNN6"/>
<organism evidence="2 3">
    <name type="scientific">Ranatra chinensis</name>
    <dbReference type="NCBI Taxonomy" id="642074"/>
    <lineage>
        <taxon>Eukaryota</taxon>
        <taxon>Metazoa</taxon>
        <taxon>Ecdysozoa</taxon>
        <taxon>Arthropoda</taxon>
        <taxon>Hexapoda</taxon>
        <taxon>Insecta</taxon>
        <taxon>Pterygota</taxon>
        <taxon>Neoptera</taxon>
        <taxon>Paraneoptera</taxon>
        <taxon>Hemiptera</taxon>
        <taxon>Heteroptera</taxon>
        <taxon>Panheteroptera</taxon>
        <taxon>Nepomorpha</taxon>
        <taxon>Nepidae</taxon>
        <taxon>Ranatrinae</taxon>
        <taxon>Ranatra</taxon>
    </lineage>
</organism>
<dbReference type="EMBL" id="JBFDAA010000017">
    <property type="protein sequence ID" value="KAL1116840.1"/>
    <property type="molecule type" value="Genomic_DNA"/>
</dbReference>
<accession>A0ABD0YNN6</accession>
<reference evidence="2 3" key="1">
    <citation type="submission" date="2024-07" db="EMBL/GenBank/DDBJ databases">
        <title>Chromosome-level genome assembly of the water stick insect Ranatra chinensis (Heteroptera: Nepidae).</title>
        <authorList>
            <person name="Liu X."/>
        </authorList>
    </citation>
    <scope>NUCLEOTIDE SEQUENCE [LARGE SCALE GENOMIC DNA]</scope>
    <source>
        <strain evidence="2">Cailab_2021Rc</strain>
        <tissue evidence="2">Muscle</tissue>
    </source>
</reference>
<gene>
    <name evidence="2" type="ORF">AAG570_005310</name>
</gene>
<evidence type="ECO:0000313" key="2">
    <source>
        <dbReference type="EMBL" id="KAL1116840.1"/>
    </source>
</evidence>
<keyword evidence="3" id="KW-1185">Reference proteome</keyword>
<name>A0ABD0YNN6_9HEMI</name>
<evidence type="ECO:0000313" key="3">
    <source>
        <dbReference type="Proteomes" id="UP001558652"/>
    </source>
</evidence>
<feature type="compositionally biased region" description="Basic residues" evidence="1">
    <location>
        <begin position="151"/>
        <end position="167"/>
    </location>
</feature>
<proteinExistence type="predicted"/>
<sequence>MASKLRNMFYENKKQETTEIVLIPEVPAGNWVRGDLWKQPRRRVNFRFDSSRLQDNLQRQTSFGHQPRYKDGSEVPVASVIEEDAWEPPRTGMVDSDPVSSRLQDNLQRQTSLRHQPHYKDGAEESSAGAFESDVWESSKGRKAASDPPHGHRGIQRRKSHRHHHKDRASIPRIASYSLETLSTWTIIANPEKVLTSSATCTGAIGAAISHALKH</sequence>
<dbReference type="Proteomes" id="UP001558652">
    <property type="component" value="Unassembled WGS sequence"/>
</dbReference>
<evidence type="ECO:0000256" key="1">
    <source>
        <dbReference type="SAM" id="MobiDB-lite"/>
    </source>
</evidence>